<gene>
    <name evidence="3" type="ORF">C0Z16_16410</name>
    <name evidence="2" type="ORF">LMG27174_03307</name>
</gene>
<dbReference type="InterPro" id="IPR037401">
    <property type="entry name" value="SnoaL-like"/>
</dbReference>
<sequence>MSHSNTELIERFYTAFQRRDAATMIACYADDAVFSDPAFGELRGDEVRDMWRMLVTRAQDFSLTFDSIEADEHSGRAHWTAGYVFGQTGRPVVNHVEARFAFRDGLIVEHRDTFDLWAWMRQALGARGALLGWSPLVQRSIRARARRGLALYRRQDRNT</sequence>
<dbReference type="OrthoDB" id="391735at2"/>
<dbReference type="Pfam" id="PF12680">
    <property type="entry name" value="SnoaL_2"/>
    <property type="match status" value="1"/>
</dbReference>
<dbReference type="Proteomes" id="UP000235659">
    <property type="component" value="Unassembled WGS sequence"/>
</dbReference>
<accession>A0A2N7WL66</accession>
<reference evidence="2 5" key="2">
    <citation type="submission" date="2020-04" db="EMBL/GenBank/DDBJ databases">
        <authorList>
            <person name="De Canck E."/>
        </authorList>
    </citation>
    <scope>NUCLEOTIDE SEQUENCE [LARGE SCALE GENOMIC DNA]</scope>
    <source>
        <strain evidence="2 5">LMG 27174</strain>
    </source>
</reference>
<dbReference type="Proteomes" id="UP000494205">
    <property type="component" value="Unassembled WGS sequence"/>
</dbReference>
<reference evidence="3 4" key="1">
    <citation type="submission" date="2018-01" db="EMBL/GenBank/DDBJ databases">
        <title>Whole genome analyses suggest that Burkholderia sensu lato contains two further novel genera in the rhizoxinica-symbiotica group Mycetohabitans gen. nov., and Trinickia gen. nov.: implications for the evolution of diazotrophy and nodulation in the Burkholderiaceae.</title>
        <authorList>
            <person name="Estrada-de los Santos P."/>
            <person name="Palmer M."/>
            <person name="Chavez-Ramirez B."/>
            <person name="Beukes C."/>
            <person name="Steenkamp E.T."/>
            <person name="Hirsch A.M."/>
            <person name="Manyaka P."/>
            <person name="Maluk M."/>
            <person name="Lafos M."/>
            <person name="Crook M."/>
            <person name="Gross E."/>
            <person name="Simon M.F."/>
            <person name="Bueno dos Reis Junior F."/>
            <person name="Poole P.S."/>
            <person name="Venter S.N."/>
            <person name="James E.K."/>
        </authorList>
    </citation>
    <scope>NUCLEOTIDE SEQUENCE [LARGE SCALE GENOMIC DNA]</scope>
    <source>
        <strain evidence="3 4">WSM 3937</strain>
    </source>
</reference>
<feature type="domain" description="SnoaL-like" evidence="1">
    <location>
        <begin position="9"/>
        <end position="110"/>
    </location>
</feature>
<dbReference type="InterPro" id="IPR032710">
    <property type="entry name" value="NTF2-like_dom_sf"/>
</dbReference>
<dbReference type="Gene3D" id="3.10.450.50">
    <property type="match status" value="1"/>
</dbReference>
<dbReference type="EMBL" id="CADIJZ010000011">
    <property type="protein sequence ID" value="CAB3693811.1"/>
    <property type="molecule type" value="Genomic_DNA"/>
</dbReference>
<evidence type="ECO:0000313" key="4">
    <source>
        <dbReference type="Proteomes" id="UP000235659"/>
    </source>
</evidence>
<evidence type="ECO:0000313" key="2">
    <source>
        <dbReference type="EMBL" id="CAB3693811.1"/>
    </source>
</evidence>
<organism evidence="2 5">
    <name type="scientific">Paraburkholderia rhynchosiae</name>
    <dbReference type="NCBI Taxonomy" id="487049"/>
    <lineage>
        <taxon>Bacteria</taxon>
        <taxon>Pseudomonadati</taxon>
        <taxon>Pseudomonadota</taxon>
        <taxon>Betaproteobacteria</taxon>
        <taxon>Burkholderiales</taxon>
        <taxon>Burkholderiaceae</taxon>
        <taxon>Paraburkholderia</taxon>
    </lineage>
</organism>
<dbReference type="RefSeq" id="WP_102633176.1">
    <property type="nucleotide sequence ID" value="NZ_CADIJZ010000011.1"/>
</dbReference>
<dbReference type="SUPFAM" id="SSF54427">
    <property type="entry name" value="NTF2-like"/>
    <property type="match status" value="1"/>
</dbReference>
<keyword evidence="4" id="KW-1185">Reference proteome</keyword>
<name>A0A2N7WL66_9BURK</name>
<evidence type="ECO:0000313" key="3">
    <source>
        <dbReference type="EMBL" id="PMS30025.1"/>
    </source>
</evidence>
<dbReference type="AlphaFoldDB" id="A0A2N7WL66"/>
<protein>
    <submittedName>
        <fullName evidence="3">DUF4440 domain-containing protein</fullName>
    </submittedName>
</protein>
<evidence type="ECO:0000313" key="5">
    <source>
        <dbReference type="Proteomes" id="UP000494205"/>
    </source>
</evidence>
<dbReference type="EMBL" id="PNXY01000010">
    <property type="protein sequence ID" value="PMS30025.1"/>
    <property type="molecule type" value="Genomic_DNA"/>
</dbReference>
<evidence type="ECO:0000259" key="1">
    <source>
        <dbReference type="Pfam" id="PF12680"/>
    </source>
</evidence>
<proteinExistence type="predicted"/>